<feature type="domain" description="ABC transmembrane type-1" evidence="9">
    <location>
        <begin position="122"/>
        <end position="333"/>
    </location>
</feature>
<dbReference type="GO" id="GO:0055085">
    <property type="term" value="P:transmembrane transport"/>
    <property type="evidence" value="ECO:0007669"/>
    <property type="project" value="InterPro"/>
</dbReference>
<keyword evidence="11" id="KW-1185">Reference proteome</keyword>
<keyword evidence="3" id="KW-1003">Cell membrane</keyword>
<dbReference type="SUPFAM" id="SSF161098">
    <property type="entry name" value="MetI-like"/>
    <property type="match status" value="1"/>
</dbReference>
<keyword evidence="4 7" id="KW-0812">Transmembrane</keyword>
<keyword evidence="2 7" id="KW-0813">Transport</keyword>
<dbReference type="PANTHER" id="PTHR30193:SF37">
    <property type="entry name" value="INNER MEMBRANE ABC TRANSPORTER PERMEASE PROTEIN YCJO"/>
    <property type="match status" value="1"/>
</dbReference>
<comment type="subcellular location">
    <subcellularLocation>
        <location evidence="1 7">Cell membrane</location>
        <topology evidence="1 7">Multi-pass membrane protein</topology>
    </subcellularLocation>
</comment>
<feature type="transmembrane region" description="Helical" evidence="7">
    <location>
        <begin position="312"/>
        <end position="334"/>
    </location>
</feature>
<feature type="transmembrane region" description="Helical" evidence="7">
    <location>
        <begin position="126"/>
        <end position="147"/>
    </location>
</feature>
<dbReference type="Proteomes" id="UP000199220">
    <property type="component" value="Unassembled WGS sequence"/>
</dbReference>
<feature type="transmembrane region" description="Helical" evidence="7">
    <location>
        <begin position="263"/>
        <end position="285"/>
    </location>
</feature>
<dbReference type="Gene3D" id="1.10.3720.10">
    <property type="entry name" value="MetI-like"/>
    <property type="match status" value="1"/>
</dbReference>
<evidence type="ECO:0000256" key="5">
    <source>
        <dbReference type="ARBA" id="ARBA00022989"/>
    </source>
</evidence>
<dbReference type="PANTHER" id="PTHR30193">
    <property type="entry name" value="ABC TRANSPORTER PERMEASE PROTEIN"/>
    <property type="match status" value="1"/>
</dbReference>
<organism evidence="10 11">
    <name type="scientific">Ruania alba</name>
    <dbReference type="NCBI Taxonomy" id="648782"/>
    <lineage>
        <taxon>Bacteria</taxon>
        <taxon>Bacillati</taxon>
        <taxon>Actinomycetota</taxon>
        <taxon>Actinomycetes</taxon>
        <taxon>Micrococcales</taxon>
        <taxon>Ruaniaceae</taxon>
        <taxon>Ruania</taxon>
    </lineage>
</organism>
<keyword evidence="6 7" id="KW-0472">Membrane</keyword>
<feature type="transmembrane region" description="Helical" evidence="7">
    <location>
        <begin position="205"/>
        <end position="228"/>
    </location>
</feature>
<feature type="region of interest" description="Disordered" evidence="8">
    <location>
        <begin position="1"/>
        <end position="56"/>
    </location>
</feature>
<evidence type="ECO:0000256" key="6">
    <source>
        <dbReference type="ARBA" id="ARBA00023136"/>
    </source>
</evidence>
<name>A0A1H5ES38_9MICO</name>
<dbReference type="PROSITE" id="PS50928">
    <property type="entry name" value="ABC_TM1"/>
    <property type="match status" value="1"/>
</dbReference>
<accession>A0A1H5ES38</accession>
<gene>
    <name evidence="10" type="ORF">SAMN04488554_1113</name>
</gene>
<dbReference type="CDD" id="cd06261">
    <property type="entry name" value="TM_PBP2"/>
    <property type="match status" value="1"/>
</dbReference>
<reference evidence="11" key="1">
    <citation type="submission" date="2016-10" db="EMBL/GenBank/DDBJ databases">
        <authorList>
            <person name="Varghese N."/>
            <person name="Submissions S."/>
        </authorList>
    </citation>
    <scope>NUCLEOTIDE SEQUENCE [LARGE SCALE GENOMIC DNA]</scope>
    <source>
        <strain evidence="11">DSM 21368</strain>
    </source>
</reference>
<evidence type="ECO:0000256" key="4">
    <source>
        <dbReference type="ARBA" id="ARBA00022692"/>
    </source>
</evidence>
<evidence type="ECO:0000256" key="7">
    <source>
        <dbReference type="RuleBase" id="RU363032"/>
    </source>
</evidence>
<sequence>MPLPATHVVAGRAAQTDMTTPLASGPTSPARASGQAGPPPSGGENTSPTAPRRRPSHVGRMLEPLAFLSPTLILLAVLMVLPIVLVIGYAFMDNVVTNPDPEFVGTANLVEIATDPTFHIALRNTVVFTVVSVIAHMILGLTFAMLLNSKRISAASRAVLRAIYVLPWLFTVAVIAVLWRMLLAPSGVINYLLSTNVEWLADPRLALGTVTVINIWAGYPFFMVSLLAGLQGIPGDLYEAARVDGASPVQQFFHVTLPQLRQIIVSLLLLDMIWTSAQQFALIWMTTGGGPLSTTEMLSTYTYKLAFDDYEFGLASASAVLVLLVSMVLAFFYVRHEKARESA</sequence>
<evidence type="ECO:0000256" key="1">
    <source>
        <dbReference type="ARBA" id="ARBA00004651"/>
    </source>
</evidence>
<protein>
    <submittedName>
        <fullName evidence="10">Carbohydrate ABC transporter membrane protein 1, CUT1 family</fullName>
    </submittedName>
</protein>
<dbReference type="InterPro" id="IPR051393">
    <property type="entry name" value="ABC_transporter_permease"/>
</dbReference>
<comment type="similarity">
    <text evidence="7">Belongs to the binding-protein-dependent transport system permease family.</text>
</comment>
<dbReference type="EMBL" id="FNTX01000001">
    <property type="protein sequence ID" value="SED93932.1"/>
    <property type="molecule type" value="Genomic_DNA"/>
</dbReference>
<evidence type="ECO:0000259" key="9">
    <source>
        <dbReference type="PROSITE" id="PS50928"/>
    </source>
</evidence>
<dbReference type="AlphaFoldDB" id="A0A1H5ES38"/>
<evidence type="ECO:0000313" key="10">
    <source>
        <dbReference type="EMBL" id="SED93932.1"/>
    </source>
</evidence>
<evidence type="ECO:0000256" key="3">
    <source>
        <dbReference type="ARBA" id="ARBA00022475"/>
    </source>
</evidence>
<dbReference type="GO" id="GO:0005886">
    <property type="term" value="C:plasma membrane"/>
    <property type="evidence" value="ECO:0007669"/>
    <property type="project" value="UniProtKB-SubCell"/>
</dbReference>
<feature type="transmembrane region" description="Helical" evidence="7">
    <location>
        <begin position="65"/>
        <end position="91"/>
    </location>
</feature>
<dbReference type="InterPro" id="IPR035906">
    <property type="entry name" value="MetI-like_sf"/>
</dbReference>
<dbReference type="InterPro" id="IPR000515">
    <property type="entry name" value="MetI-like"/>
</dbReference>
<dbReference type="STRING" id="648782.SAMN04488554_1113"/>
<evidence type="ECO:0000256" key="2">
    <source>
        <dbReference type="ARBA" id="ARBA00022448"/>
    </source>
</evidence>
<feature type="compositionally biased region" description="Polar residues" evidence="8">
    <location>
        <begin position="16"/>
        <end position="27"/>
    </location>
</feature>
<keyword evidence="5 7" id="KW-1133">Transmembrane helix</keyword>
<dbReference type="Pfam" id="PF00528">
    <property type="entry name" value="BPD_transp_1"/>
    <property type="match status" value="1"/>
</dbReference>
<evidence type="ECO:0000256" key="8">
    <source>
        <dbReference type="SAM" id="MobiDB-lite"/>
    </source>
</evidence>
<proteinExistence type="inferred from homology"/>
<feature type="transmembrane region" description="Helical" evidence="7">
    <location>
        <begin position="159"/>
        <end position="182"/>
    </location>
</feature>
<evidence type="ECO:0000313" key="11">
    <source>
        <dbReference type="Proteomes" id="UP000199220"/>
    </source>
</evidence>